<organism evidence="1">
    <name type="scientific">freshwater metagenome</name>
    <dbReference type="NCBI Taxonomy" id="449393"/>
    <lineage>
        <taxon>unclassified sequences</taxon>
        <taxon>metagenomes</taxon>
        <taxon>ecological metagenomes</taxon>
    </lineage>
</organism>
<proteinExistence type="predicted"/>
<dbReference type="EMBL" id="CAEZZN010000068">
    <property type="protein sequence ID" value="CAB4775545.1"/>
    <property type="molecule type" value="Genomic_DNA"/>
</dbReference>
<evidence type="ECO:0000313" key="2">
    <source>
        <dbReference type="EMBL" id="CAB4775545.1"/>
    </source>
</evidence>
<dbReference type="AlphaFoldDB" id="A0A6J6QVB1"/>
<protein>
    <submittedName>
        <fullName evidence="1">Unannotated protein</fullName>
    </submittedName>
</protein>
<dbReference type="EMBL" id="CAEZYA010000056">
    <property type="protein sequence ID" value="CAB4714692.1"/>
    <property type="molecule type" value="Genomic_DNA"/>
</dbReference>
<evidence type="ECO:0000313" key="7">
    <source>
        <dbReference type="EMBL" id="CAB5060682.1"/>
    </source>
</evidence>
<dbReference type="EMBL" id="CAFBLC010000019">
    <property type="protein sequence ID" value="CAB4854503.1"/>
    <property type="molecule type" value="Genomic_DNA"/>
</dbReference>
<evidence type="ECO:0000313" key="1">
    <source>
        <dbReference type="EMBL" id="CAB4714692.1"/>
    </source>
</evidence>
<reference evidence="1" key="1">
    <citation type="submission" date="2020-05" db="EMBL/GenBank/DDBJ databases">
        <authorList>
            <person name="Chiriac C."/>
            <person name="Salcher M."/>
            <person name="Ghai R."/>
            <person name="Kavagutti S V."/>
        </authorList>
    </citation>
    <scope>NUCLEOTIDE SEQUENCE</scope>
</reference>
<gene>
    <name evidence="1" type="ORF">UFOPK2627_01233</name>
    <name evidence="2" type="ORF">UFOPK2879_01264</name>
    <name evidence="3" type="ORF">UFOPK3078_01305</name>
    <name evidence="4" type="ORF">UFOPK3288_00729</name>
    <name evidence="5" type="ORF">UFOPK3990_00961</name>
    <name evidence="6" type="ORF">UFOPK4245_00829</name>
    <name evidence="7" type="ORF">UFOPK4337_01003</name>
</gene>
<name>A0A6J6QVB1_9ZZZZ</name>
<dbReference type="EMBL" id="CAFBQM010000050">
    <property type="protein sequence ID" value="CAB5060682.1"/>
    <property type="molecule type" value="Genomic_DNA"/>
</dbReference>
<dbReference type="EMBL" id="CAFBOQ010000028">
    <property type="protein sequence ID" value="CAB4989101.1"/>
    <property type="molecule type" value="Genomic_DNA"/>
</dbReference>
<sequence>MPEYMPSYAQVANLIGDGFPDAELRIQALGDNAEFTLYLNDELLLTINNIGWTFTTGDRDGKWSEIKEGSVESVARHILSKFADRDFKVYDPVRPRGSVGAWEKRVIKKRTKLIRPKKGEK</sequence>
<evidence type="ECO:0000313" key="4">
    <source>
        <dbReference type="EMBL" id="CAB4854503.1"/>
    </source>
</evidence>
<dbReference type="EMBL" id="CAFBQD010000019">
    <property type="protein sequence ID" value="CAB5049727.1"/>
    <property type="molecule type" value="Genomic_DNA"/>
</dbReference>
<accession>A0A6J6QVB1</accession>
<evidence type="ECO:0000313" key="6">
    <source>
        <dbReference type="EMBL" id="CAB5049727.1"/>
    </source>
</evidence>
<dbReference type="EMBL" id="CAFAAU010000057">
    <property type="protein sequence ID" value="CAB4815180.1"/>
    <property type="molecule type" value="Genomic_DNA"/>
</dbReference>
<evidence type="ECO:0000313" key="3">
    <source>
        <dbReference type="EMBL" id="CAB4815180.1"/>
    </source>
</evidence>
<evidence type="ECO:0000313" key="5">
    <source>
        <dbReference type="EMBL" id="CAB4989101.1"/>
    </source>
</evidence>